<protein>
    <recommendedName>
        <fullName evidence="4">CCT domain-containing protein</fullName>
    </recommendedName>
</protein>
<dbReference type="PROSITE" id="PS51017">
    <property type="entry name" value="CCT"/>
    <property type="match status" value="1"/>
</dbReference>
<evidence type="ECO:0000313" key="5">
    <source>
        <dbReference type="EMBL" id="KAK4537672.1"/>
    </source>
</evidence>
<name>A0AAV9IZC8_CYACA</name>
<dbReference type="AlphaFoldDB" id="A0AAV9IZC8"/>
<organism evidence="5 6">
    <name type="scientific">Cyanidium caldarium</name>
    <name type="common">Red alga</name>
    <dbReference type="NCBI Taxonomy" id="2771"/>
    <lineage>
        <taxon>Eukaryota</taxon>
        <taxon>Rhodophyta</taxon>
        <taxon>Bangiophyceae</taxon>
        <taxon>Cyanidiales</taxon>
        <taxon>Cyanidiaceae</taxon>
        <taxon>Cyanidium</taxon>
    </lineage>
</organism>
<proteinExistence type="predicted"/>
<evidence type="ECO:0000256" key="2">
    <source>
        <dbReference type="ARBA" id="ARBA00023242"/>
    </source>
</evidence>
<keyword evidence="6" id="KW-1185">Reference proteome</keyword>
<gene>
    <name evidence="5" type="ORF">CDCA_CDCA13G3697</name>
</gene>
<dbReference type="InterPro" id="IPR045281">
    <property type="entry name" value="CONSTANS-like"/>
</dbReference>
<dbReference type="Proteomes" id="UP001301350">
    <property type="component" value="Unassembled WGS sequence"/>
</dbReference>
<dbReference type="EMBL" id="JANCYW010000013">
    <property type="protein sequence ID" value="KAK4537672.1"/>
    <property type="molecule type" value="Genomic_DNA"/>
</dbReference>
<feature type="domain" description="CCT" evidence="4">
    <location>
        <begin position="235"/>
        <end position="277"/>
    </location>
</feature>
<comment type="caution">
    <text evidence="5">The sequence shown here is derived from an EMBL/GenBank/DDBJ whole genome shotgun (WGS) entry which is preliminary data.</text>
</comment>
<keyword evidence="2" id="KW-0539">Nucleus</keyword>
<evidence type="ECO:0000256" key="1">
    <source>
        <dbReference type="ARBA" id="ARBA00004123"/>
    </source>
</evidence>
<sequence>MDDDVDALMPPGLETAALMSGEFLGGMDEPPDHDDWGDVDALLHGDAVLGAVDSARVSAVGADTSSLHMHGREAATAPPLLPAAYDWESRLQAHGSRASLVSMDAHPSVMRWPDRRREALLQRTHSASAILGVNGFSPPLFDAAAYLAPISTRAGAADEPPEDRRAGSVPVSLTTDRAGSDTPAARSGVCSAGRSNSPVTPERSQSSSGDRALTLDKAAALLTSGKLVGERARLREEAVWRYREKKKRRCFEKTIRYDCRKRLAINRPRVRGRFVKRQD</sequence>
<dbReference type="InterPro" id="IPR010402">
    <property type="entry name" value="CCT_domain"/>
</dbReference>
<dbReference type="PANTHER" id="PTHR31319:SF77">
    <property type="entry name" value="ZINC FINGER PROTEIN CONSTANS-LIKE 4"/>
    <property type="match status" value="1"/>
</dbReference>
<dbReference type="GO" id="GO:0005634">
    <property type="term" value="C:nucleus"/>
    <property type="evidence" value="ECO:0007669"/>
    <property type="project" value="UniProtKB-SubCell"/>
</dbReference>
<dbReference type="Pfam" id="PF06203">
    <property type="entry name" value="CCT"/>
    <property type="match status" value="1"/>
</dbReference>
<evidence type="ECO:0000259" key="4">
    <source>
        <dbReference type="PROSITE" id="PS51017"/>
    </source>
</evidence>
<evidence type="ECO:0000256" key="3">
    <source>
        <dbReference type="SAM" id="MobiDB-lite"/>
    </source>
</evidence>
<evidence type="ECO:0000313" key="6">
    <source>
        <dbReference type="Proteomes" id="UP001301350"/>
    </source>
</evidence>
<accession>A0AAV9IZC8</accession>
<feature type="compositionally biased region" description="Polar residues" evidence="3">
    <location>
        <begin position="193"/>
        <end position="209"/>
    </location>
</feature>
<dbReference type="PANTHER" id="PTHR31319">
    <property type="entry name" value="ZINC FINGER PROTEIN CONSTANS-LIKE 4"/>
    <property type="match status" value="1"/>
</dbReference>
<feature type="region of interest" description="Disordered" evidence="3">
    <location>
        <begin position="155"/>
        <end position="211"/>
    </location>
</feature>
<reference evidence="5 6" key="1">
    <citation type="submission" date="2022-07" db="EMBL/GenBank/DDBJ databases">
        <title>Genome-wide signatures of adaptation to extreme environments.</title>
        <authorList>
            <person name="Cho C.H."/>
            <person name="Yoon H.S."/>
        </authorList>
    </citation>
    <scope>NUCLEOTIDE SEQUENCE [LARGE SCALE GENOMIC DNA]</scope>
    <source>
        <strain evidence="5 6">DBV 063 E5</strain>
    </source>
</reference>
<comment type="subcellular location">
    <subcellularLocation>
        <location evidence="1">Nucleus</location>
    </subcellularLocation>
</comment>
<dbReference type="GO" id="GO:0003700">
    <property type="term" value="F:DNA-binding transcription factor activity"/>
    <property type="evidence" value="ECO:0007669"/>
    <property type="project" value="TreeGrafter"/>
</dbReference>